<proteinExistence type="predicted"/>
<feature type="domain" description="RiboL-PSP-HEPN" evidence="1">
    <location>
        <begin position="8"/>
        <end position="177"/>
    </location>
</feature>
<dbReference type="Pfam" id="PF18735">
    <property type="entry name" value="HEPN_RiboL-PSP"/>
    <property type="match status" value="1"/>
</dbReference>
<dbReference type="RefSeq" id="WP_051693728.1">
    <property type="nucleotide sequence ID" value="NZ_FOVB01000031.1"/>
</dbReference>
<dbReference type="EMBL" id="JHEH01000069">
    <property type="protein sequence ID" value="KEP67851.1"/>
    <property type="molecule type" value="Genomic_DNA"/>
</dbReference>
<evidence type="ECO:0000313" key="3">
    <source>
        <dbReference type="Proteomes" id="UP000027725"/>
    </source>
</evidence>
<dbReference type="InterPro" id="IPR041519">
    <property type="entry name" value="HEPN_RiboL-PSP"/>
</dbReference>
<accession>A0A074T7T5</accession>
<dbReference type="OrthoDB" id="1069883at2"/>
<comment type="caution">
    <text evidence="2">The sequence shown here is derived from an EMBL/GenBank/DDBJ whole genome shotgun (WGS) entry which is preliminary data.</text>
</comment>
<evidence type="ECO:0000313" key="2">
    <source>
        <dbReference type="EMBL" id="KEP67851.1"/>
    </source>
</evidence>
<dbReference type="Proteomes" id="UP000027725">
    <property type="component" value="Unassembled WGS sequence"/>
</dbReference>
<organism evidence="2 3">
    <name type="scientific">Thioclava dalianensis</name>
    <dbReference type="NCBI Taxonomy" id="1185766"/>
    <lineage>
        <taxon>Bacteria</taxon>
        <taxon>Pseudomonadati</taxon>
        <taxon>Pseudomonadota</taxon>
        <taxon>Alphaproteobacteria</taxon>
        <taxon>Rhodobacterales</taxon>
        <taxon>Paracoccaceae</taxon>
        <taxon>Thioclava</taxon>
    </lineage>
</organism>
<gene>
    <name evidence="2" type="ORF">DL1_18545</name>
</gene>
<protein>
    <recommendedName>
        <fullName evidence="1">RiboL-PSP-HEPN domain-containing protein</fullName>
    </recommendedName>
</protein>
<evidence type="ECO:0000259" key="1">
    <source>
        <dbReference type="Pfam" id="PF18735"/>
    </source>
</evidence>
<sequence>MSEVLDENFQHIRSLARDIEEKLNGTSSAEQRLRNEIAGMFAVTIAASYEGIVKETLVSYAGRFHPKYREHIEKDFDRLNARISVDNLISYSRHFGLTEWSGHGVKKNSTTFHKILQERKVVVERRFRTDPITSYNSIFAWRNAYAHERTTTATFSDVYEAHRVAQYVIRSFVKAFEVG</sequence>
<reference evidence="2 3" key="1">
    <citation type="submission" date="2014-03" db="EMBL/GenBank/DDBJ databases">
        <title>The draft genome sequence of Thioclava dalianensis DLFJ1-1.</title>
        <authorList>
            <person name="Lai Q."/>
            <person name="Shao Z."/>
        </authorList>
    </citation>
    <scope>NUCLEOTIDE SEQUENCE [LARGE SCALE GENOMIC DNA]</scope>
    <source>
        <strain evidence="2 3">DLFJ1-1</strain>
    </source>
</reference>
<name>A0A074T7T5_9RHOB</name>
<keyword evidence="3" id="KW-1185">Reference proteome</keyword>
<dbReference type="STRING" id="1185766.SAMN05216224_1314"/>
<dbReference type="AlphaFoldDB" id="A0A074T7T5"/>